<name>A0A2S0WTJ5_9MICO</name>
<keyword evidence="2" id="KW-0012">Acyltransferase</keyword>
<evidence type="ECO:0000313" key="5">
    <source>
        <dbReference type="Proteomes" id="UP000244729"/>
    </source>
</evidence>
<dbReference type="CDD" id="cd04301">
    <property type="entry name" value="NAT_SF"/>
    <property type="match status" value="1"/>
</dbReference>
<evidence type="ECO:0000313" key="4">
    <source>
        <dbReference type="EMBL" id="AWB94659.1"/>
    </source>
</evidence>
<sequence length="157" mass="17100">MSEHSADLDPRRAGPGDAETVARLLHDFNTEFDTPTPGTAILTRRLQSLLAEPSTIAYLAGRPAAGVALVTLRSNVWYDGPVALLDELYVAPDRRGDGLGTAMIHLLIADAEEQGISAIEINVDAEDVDAQRFYERHGFNGVDPDTGERAFYYSLEL</sequence>
<dbReference type="SUPFAM" id="SSF55729">
    <property type="entry name" value="Acyl-CoA N-acyltransferases (Nat)"/>
    <property type="match status" value="1"/>
</dbReference>
<dbReference type="Proteomes" id="UP000244729">
    <property type="component" value="Chromosome"/>
</dbReference>
<keyword evidence="1 4" id="KW-0808">Transferase</keyword>
<gene>
    <name evidence="4" type="ORF">DCE93_02460</name>
</gene>
<dbReference type="InterPro" id="IPR016181">
    <property type="entry name" value="Acyl_CoA_acyltransferase"/>
</dbReference>
<dbReference type="InterPro" id="IPR000182">
    <property type="entry name" value="GNAT_dom"/>
</dbReference>
<dbReference type="PROSITE" id="PS51186">
    <property type="entry name" value="GNAT"/>
    <property type="match status" value="1"/>
</dbReference>
<dbReference type="RefSeq" id="WP_108594481.1">
    <property type="nucleotide sequence ID" value="NZ_CP028913.1"/>
</dbReference>
<dbReference type="OrthoDB" id="9805924at2"/>
<organism evidence="4 5">
    <name type="scientific">Agromyces badenianii</name>
    <dbReference type="NCBI Taxonomy" id="2080742"/>
    <lineage>
        <taxon>Bacteria</taxon>
        <taxon>Bacillati</taxon>
        <taxon>Actinomycetota</taxon>
        <taxon>Actinomycetes</taxon>
        <taxon>Micrococcales</taxon>
        <taxon>Microbacteriaceae</taxon>
        <taxon>Agromyces</taxon>
    </lineage>
</organism>
<dbReference type="Pfam" id="PF00583">
    <property type="entry name" value="Acetyltransf_1"/>
    <property type="match status" value="1"/>
</dbReference>
<dbReference type="GO" id="GO:0016747">
    <property type="term" value="F:acyltransferase activity, transferring groups other than amino-acyl groups"/>
    <property type="evidence" value="ECO:0007669"/>
    <property type="project" value="InterPro"/>
</dbReference>
<protein>
    <submittedName>
        <fullName evidence="4">GNAT family N-acetyltransferase</fullName>
    </submittedName>
</protein>
<proteinExistence type="predicted"/>
<evidence type="ECO:0000256" key="1">
    <source>
        <dbReference type="ARBA" id="ARBA00022679"/>
    </source>
</evidence>
<dbReference type="EMBL" id="CP028913">
    <property type="protein sequence ID" value="AWB94659.1"/>
    <property type="molecule type" value="Genomic_DNA"/>
</dbReference>
<evidence type="ECO:0000256" key="2">
    <source>
        <dbReference type="ARBA" id="ARBA00023315"/>
    </source>
</evidence>
<evidence type="ECO:0000259" key="3">
    <source>
        <dbReference type="PROSITE" id="PS51186"/>
    </source>
</evidence>
<reference evidence="4 5" key="1">
    <citation type="submission" date="2018-04" db="EMBL/GenBank/DDBJ databases">
        <authorList>
            <person name="Li J."/>
        </authorList>
    </citation>
    <scope>NUCLEOTIDE SEQUENCE [LARGE SCALE GENOMIC DNA]</scope>
    <source>
        <strain evidence="5">30A</strain>
    </source>
</reference>
<keyword evidence="5" id="KW-1185">Reference proteome</keyword>
<accession>A0A2S0WTJ5</accession>
<dbReference type="KEGG" id="agm:DCE93_02460"/>
<dbReference type="Gene3D" id="3.40.630.30">
    <property type="match status" value="1"/>
</dbReference>
<feature type="domain" description="N-acetyltransferase" evidence="3">
    <location>
        <begin position="8"/>
        <end position="157"/>
    </location>
</feature>
<dbReference type="PANTHER" id="PTHR43877">
    <property type="entry name" value="AMINOALKYLPHOSPHONATE N-ACETYLTRANSFERASE-RELATED-RELATED"/>
    <property type="match status" value="1"/>
</dbReference>
<dbReference type="InterPro" id="IPR050832">
    <property type="entry name" value="Bact_Acetyltransf"/>
</dbReference>
<dbReference type="AlphaFoldDB" id="A0A2S0WTJ5"/>